<dbReference type="EMBL" id="LFMI01000868">
    <property type="protein sequence ID" value="OTA08644.1"/>
    <property type="molecule type" value="Genomic_DNA"/>
</dbReference>
<protein>
    <submittedName>
        <fullName evidence="1">Uncharacterized protein</fullName>
    </submittedName>
</protein>
<evidence type="ECO:0000313" key="1">
    <source>
        <dbReference type="EMBL" id="OTA08644.1"/>
    </source>
</evidence>
<evidence type="ECO:0000313" key="2">
    <source>
        <dbReference type="Proteomes" id="UP000219286"/>
    </source>
</evidence>
<dbReference type="PANTHER" id="PTHR40619">
    <property type="entry name" value="FUNGAL STAND N-TERMINAL GOODBYE DOMAIN-CONTAINING PROTEIN"/>
    <property type="match status" value="1"/>
</dbReference>
<comment type="caution">
    <text evidence="1">The sequence shown here is derived from an EMBL/GenBank/DDBJ whole genome shotgun (WGS) entry which is preliminary data.</text>
</comment>
<gene>
    <name evidence="1" type="ORF">A9Z42_0003870</name>
</gene>
<keyword evidence="2" id="KW-1185">Reference proteome</keyword>
<name>A0A2H3ACH3_TRIPA</name>
<proteinExistence type="predicted"/>
<dbReference type="AlphaFoldDB" id="A0A2H3ACH3"/>
<organism evidence="1 2">
    <name type="scientific">Trichoderma parareesei</name>
    <name type="common">Filamentous fungus</name>
    <dbReference type="NCBI Taxonomy" id="858221"/>
    <lineage>
        <taxon>Eukaryota</taxon>
        <taxon>Fungi</taxon>
        <taxon>Dikarya</taxon>
        <taxon>Ascomycota</taxon>
        <taxon>Pezizomycotina</taxon>
        <taxon>Sordariomycetes</taxon>
        <taxon>Hypocreomycetidae</taxon>
        <taxon>Hypocreales</taxon>
        <taxon>Hypocreaceae</taxon>
        <taxon>Trichoderma</taxon>
    </lineage>
</organism>
<dbReference type="Proteomes" id="UP000219286">
    <property type="component" value="Unassembled WGS sequence"/>
</dbReference>
<dbReference type="PANTHER" id="PTHR40619:SF3">
    <property type="entry name" value="FUNGAL STAND N-TERMINAL GOODBYE DOMAIN-CONTAINING PROTEIN"/>
    <property type="match status" value="1"/>
</dbReference>
<accession>A0A2H3ACH3</accession>
<reference evidence="1 2" key="1">
    <citation type="journal article" date="2015" name="Genome Announc.">
        <title>Genome sequence and annotation of Trichoderma parareesei, the ancestor of the cellulase producer Trichoderma reesei.</title>
        <authorList>
            <person name="Yang D."/>
            <person name="Pomraning K."/>
            <person name="Kopchinskiy A."/>
            <person name="Karimi Aghcheh R."/>
            <person name="Atanasova L."/>
            <person name="Chenthamara K."/>
            <person name="Baker S.E."/>
            <person name="Zhang R."/>
            <person name="Shen Q."/>
            <person name="Freitag M."/>
            <person name="Kubicek C.P."/>
            <person name="Druzhinina I.S."/>
        </authorList>
    </citation>
    <scope>NUCLEOTIDE SEQUENCE [LARGE SCALE GENOMIC DNA]</scope>
    <source>
        <strain evidence="1 2">CBS 125925</strain>
    </source>
</reference>
<sequence length="250" mass="28172">MINAALGGDPGKALPYIYSVDGFWVEQIFALARNTAFRKWREESGSKFLVVRNHETVTESSSFLSGVCYALSHEQDRGVRSIAFYCGQHLHIAGNKDLYQVLMLDLTLQLLEAFGQELLGQCGVNLASLRGQLHEKDGGLIRDVFRKALKCIRHGALSVFIDGIYHYQAKHYSSYGEYRDEEVRDAMRLLSELVQEANATERGVQLKVLVTNPTQKQQESWGIEAATITRKLREGNAVQGTSVYYCWSED</sequence>